<organism evidence="6 7">
    <name type="scientific">Sphingomonas jejuensis</name>
    <dbReference type="NCBI Taxonomy" id="904715"/>
    <lineage>
        <taxon>Bacteria</taxon>
        <taxon>Pseudomonadati</taxon>
        <taxon>Pseudomonadota</taxon>
        <taxon>Alphaproteobacteria</taxon>
        <taxon>Sphingomonadales</taxon>
        <taxon>Sphingomonadaceae</taxon>
        <taxon>Sphingomonas</taxon>
    </lineage>
</organism>
<dbReference type="CDD" id="cd03354">
    <property type="entry name" value="LbH_SAT"/>
    <property type="match status" value="1"/>
</dbReference>
<dbReference type="PROSITE" id="PS00101">
    <property type="entry name" value="HEXAPEP_TRANSFERASES"/>
    <property type="match status" value="1"/>
</dbReference>
<dbReference type="SUPFAM" id="SSF51161">
    <property type="entry name" value="Trimeric LpxA-like enzymes"/>
    <property type="match status" value="1"/>
</dbReference>
<evidence type="ECO:0000256" key="3">
    <source>
        <dbReference type="ARBA" id="ARBA00022737"/>
    </source>
</evidence>
<evidence type="ECO:0000256" key="2">
    <source>
        <dbReference type="ARBA" id="ARBA00022679"/>
    </source>
</evidence>
<evidence type="ECO:0000313" key="6">
    <source>
        <dbReference type="EMBL" id="NJC33717.1"/>
    </source>
</evidence>
<accession>A0ABX0XK36</accession>
<dbReference type="Gene3D" id="2.160.10.10">
    <property type="entry name" value="Hexapeptide repeat proteins"/>
    <property type="match status" value="1"/>
</dbReference>
<dbReference type="PANTHER" id="PTHR42811">
    <property type="entry name" value="SERINE ACETYLTRANSFERASE"/>
    <property type="match status" value="1"/>
</dbReference>
<dbReference type="InterPro" id="IPR045304">
    <property type="entry name" value="LbH_SAT"/>
</dbReference>
<dbReference type="InterPro" id="IPR011004">
    <property type="entry name" value="Trimer_LpxA-like_sf"/>
</dbReference>
<dbReference type="GO" id="GO:0009001">
    <property type="term" value="F:serine O-acetyltransferase activity"/>
    <property type="evidence" value="ECO:0007669"/>
    <property type="project" value="UniProtKB-EC"/>
</dbReference>
<evidence type="ECO:0000313" key="7">
    <source>
        <dbReference type="Proteomes" id="UP000734218"/>
    </source>
</evidence>
<dbReference type="Pfam" id="PF00132">
    <property type="entry name" value="Hexapep"/>
    <property type="match status" value="1"/>
</dbReference>
<keyword evidence="2 5" id="KW-0808">Transferase</keyword>
<dbReference type="InterPro" id="IPR018357">
    <property type="entry name" value="Hexapep_transf_CS"/>
</dbReference>
<dbReference type="PIRSF" id="PIRSF000441">
    <property type="entry name" value="CysE"/>
    <property type="match status" value="1"/>
</dbReference>
<keyword evidence="4 5" id="KW-0012">Acyltransferase</keyword>
<comment type="catalytic activity">
    <reaction evidence="5">
        <text>L-serine + acetyl-CoA = O-acetyl-L-serine + CoA</text>
        <dbReference type="Rhea" id="RHEA:24560"/>
        <dbReference type="ChEBI" id="CHEBI:33384"/>
        <dbReference type="ChEBI" id="CHEBI:57287"/>
        <dbReference type="ChEBI" id="CHEBI:57288"/>
        <dbReference type="ChEBI" id="CHEBI:58340"/>
        <dbReference type="EC" id="2.3.1.30"/>
    </reaction>
</comment>
<sequence>MGALFDQIREDYRAHGRDWTRPGFRAVATHRFGVWRMDVRSKWLRAPLSLAYRWAFRHCRNVYGIELPYTVRLGRRVIVEHQGGIVVHGATVIGDDCIIRQNCTLGIRSLDALDAAPILGRRVNVGAGAAILGRIEIGDDAAIGANAVVLSDVPAGALAAGVPARLLR</sequence>
<name>A0ABX0XK36_9SPHN</name>
<comment type="similarity">
    <text evidence="1 5">Belongs to the transferase hexapeptide repeat family.</text>
</comment>
<gene>
    <name evidence="6" type="ORF">GGR88_001191</name>
</gene>
<protein>
    <recommendedName>
        <fullName evidence="5">Serine acetyltransferase</fullName>
        <ecNumber evidence="5">2.3.1.30</ecNumber>
    </recommendedName>
</protein>
<evidence type="ECO:0000256" key="5">
    <source>
        <dbReference type="PIRNR" id="PIRNR000441"/>
    </source>
</evidence>
<dbReference type="InterPro" id="IPR001451">
    <property type="entry name" value="Hexapep"/>
</dbReference>
<evidence type="ECO:0000256" key="1">
    <source>
        <dbReference type="ARBA" id="ARBA00007274"/>
    </source>
</evidence>
<dbReference type="Proteomes" id="UP000734218">
    <property type="component" value="Unassembled WGS sequence"/>
</dbReference>
<keyword evidence="7" id="KW-1185">Reference proteome</keyword>
<dbReference type="EMBL" id="JAATJE010000001">
    <property type="protein sequence ID" value="NJC33717.1"/>
    <property type="molecule type" value="Genomic_DNA"/>
</dbReference>
<dbReference type="EC" id="2.3.1.30" evidence="5"/>
<dbReference type="InterPro" id="IPR005881">
    <property type="entry name" value="Ser_O-AcTrfase"/>
</dbReference>
<comment type="caution">
    <text evidence="6">The sequence shown here is derived from an EMBL/GenBank/DDBJ whole genome shotgun (WGS) entry which is preliminary data.</text>
</comment>
<dbReference type="RefSeq" id="WP_167953670.1">
    <property type="nucleotide sequence ID" value="NZ_JAATJE010000001.1"/>
</dbReference>
<evidence type="ECO:0000256" key="4">
    <source>
        <dbReference type="ARBA" id="ARBA00023315"/>
    </source>
</evidence>
<reference evidence="6 7" key="1">
    <citation type="submission" date="2020-03" db="EMBL/GenBank/DDBJ databases">
        <title>Genomic Encyclopedia of Type Strains, Phase IV (KMG-IV): sequencing the most valuable type-strain genomes for metagenomic binning, comparative biology and taxonomic classification.</title>
        <authorList>
            <person name="Goeker M."/>
        </authorList>
    </citation>
    <scope>NUCLEOTIDE SEQUENCE [LARGE SCALE GENOMIC DNA]</scope>
    <source>
        <strain evidence="6 7">DSM 27651</strain>
    </source>
</reference>
<proteinExistence type="inferred from homology"/>
<keyword evidence="3" id="KW-0677">Repeat</keyword>